<sequence>MCFDKLRFSFMYRYMQTHSQVPPKATEVQTEVGGSLYLLKGIFLKLKDKVFSDPQSGKILTGESLDTREDATNAKASEVIKTDETLHAIELDEPQSRVQPSESMTDPNNHRKSIETCLRSDNMSKGSSKDSARPSDSSESEKIVEPGDEIQQCKVDPRIFGVPRQGEAAASNPLYCSLNGSVCEEEKAVRDLDGSSSGEKILMEEEQCPTNGKFPTCLVSNKCSEQKEMLSPFNSVQMSMSSYHKSLTSEIHETTVDSNSCEVGKTDEILDAAEVDELSNTFERSNNVQLVERGNEYQQCKGAAKVVSPLLCESAGDEGKATKTSELVGSTEEASMDYAGTSPANSSTHLASNASCGARDFSPTSDNAKEVLGLTELVETSSGHSMETSRDDSGQMQVKGLIDVVKNLPKYSLVTKHDDLIISDKIKSFTDGRLPRDKSQAIITDETVKHIDPVKEKQSLARLFRHDKHNEQVQHKSQMKGPKGRGESETILQETDNGTLTQLDDSLTGVKNPSLGSDDDTIKKVPSEIVDSKTRTDFLDSDDETIEQVTSEIVDSQTRNEYENGINCDGAAFGKSKPSPQIPRSSPNRLKRDAILSHFSEIDFLDSDVTTKKVPSERINCQTRNEYKSGRNSEGADFDYRRSKPSETIPLPSQKESTKRTLNPLLFTEKGRGQTDLLVRFVPISQNVIDIQKAFKDCGPIDEIHFITSNSVKMFKDAYVRFKTKEGMRKALTKSDAISSGSDVVVEAVSPSTYSSIKIHAPNQIGVTGVPTSLVKNPTRTVMVKGLAHNLALHHLEDVFSFCGARITGFFMGSSSSVAYIEFETEDAKEKAIATGFIPISGTKLSILRIDSPNTTVVRISNALPDHSRIMSLCSSYGKVKRVISRTRGVFDVHYEATEWPVMVDILNSLNGQEVDEHQWIAQPASVIPVEILKYLWSQPDGRRHVSSLIQNLCQNIEKHDMGEVKDLAVQYYEDSIELYQR</sequence>
<dbReference type="InterPro" id="IPR035979">
    <property type="entry name" value="RBD_domain_sf"/>
</dbReference>
<evidence type="ECO:0000313" key="4">
    <source>
        <dbReference type="EMBL" id="PIA50480.1"/>
    </source>
</evidence>
<feature type="compositionally biased region" description="Polar residues" evidence="2">
    <location>
        <begin position="96"/>
        <end position="107"/>
    </location>
</feature>
<feature type="region of interest" description="Disordered" evidence="2">
    <location>
        <begin position="569"/>
        <end position="588"/>
    </location>
</feature>
<dbReference type="OrthoDB" id="1938644at2759"/>
<dbReference type="Proteomes" id="UP000230069">
    <property type="component" value="Unassembled WGS sequence"/>
</dbReference>
<reference evidence="4 5" key="1">
    <citation type="submission" date="2017-09" db="EMBL/GenBank/DDBJ databases">
        <title>WGS assembly of Aquilegia coerulea Goldsmith.</title>
        <authorList>
            <person name="Hodges S."/>
            <person name="Kramer E."/>
            <person name="Nordborg M."/>
            <person name="Tomkins J."/>
            <person name="Borevitz J."/>
            <person name="Derieg N."/>
            <person name="Yan J."/>
            <person name="Mihaltcheva S."/>
            <person name="Hayes R.D."/>
            <person name="Rokhsar D."/>
        </authorList>
    </citation>
    <scope>NUCLEOTIDE SEQUENCE [LARGE SCALE GENOMIC DNA]</scope>
    <source>
        <strain evidence="5">cv. Goldsmith</strain>
    </source>
</reference>
<dbReference type="Gene3D" id="3.30.70.330">
    <property type="match status" value="2"/>
</dbReference>
<evidence type="ECO:0000313" key="5">
    <source>
        <dbReference type="Proteomes" id="UP000230069"/>
    </source>
</evidence>
<dbReference type="InterPro" id="IPR058941">
    <property type="entry name" value="HTH_AT3G52170-like"/>
</dbReference>
<dbReference type="InterPro" id="IPR012677">
    <property type="entry name" value="Nucleotide-bd_a/b_plait_sf"/>
</dbReference>
<organism evidence="4 5">
    <name type="scientific">Aquilegia coerulea</name>
    <name type="common">Rocky mountain columbine</name>
    <dbReference type="NCBI Taxonomy" id="218851"/>
    <lineage>
        <taxon>Eukaryota</taxon>
        <taxon>Viridiplantae</taxon>
        <taxon>Streptophyta</taxon>
        <taxon>Embryophyta</taxon>
        <taxon>Tracheophyta</taxon>
        <taxon>Spermatophyta</taxon>
        <taxon>Magnoliopsida</taxon>
        <taxon>Ranunculales</taxon>
        <taxon>Ranunculaceae</taxon>
        <taxon>Thalictroideae</taxon>
        <taxon>Aquilegia</taxon>
    </lineage>
</organism>
<dbReference type="GO" id="GO:0003723">
    <property type="term" value="F:RNA binding"/>
    <property type="evidence" value="ECO:0007669"/>
    <property type="project" value="UniProtKB-UniRule"/>
</dbReference>
<proteinExistence type="predicted"/>
<feature type="compositionally biased region" description="Polar residues" evidence="2">
    <location>
        <begin position="490"/>
        <end position="515"/>
    </location>
</feature>
<evidence type="ECO:0000259" key="3">
    <source>
        <dbReference type="PROSITE" id="PS50102"/>
    </source>
</evidence>
<evidence type="ECO:0000256" key="2">
    <source>
        <dbReference type="SAM" id="MobiDB-lite"/>
    </source>
</evidence>
<dbReference type="InParanoid" id="A0A2G5E424"/>
<dbReference type="AlphaFoldDB" id="A0A2G5E424"/>
<dbReference type="EMBL" id="KZ305030">
    <property type="protein sequence ID" value="PIA50480.1"/>
    <property type="molecule type" value="Genomic_DNA"/>
</dbReference>
<dbReference type="SUPFAM" id="SSF54928">
    <property type="entry name" value="RNA-binding domain, RBD"/>
    <property type="match status" value="2"/>
</dbReference>
<dbReference type="InterPro" id="IPR000504">
    <property type="entry name" value="RRM_dom"/>
</dbReference>
<dbReference type="Pfam" id="PF25896">
    <property type="entry name" value="HTH_AT3G52170"/>
    <property type="match status" value="1"/>
</dbReference>
<evidence type="ECO:0000256" key="1">
    <source>
        <dbReference type="PROSITE-ProRule" id="PRU00176"/>
    </source>
</evidence>
<feature type="region of interest" description="Disordered" evidence="2">
    <location>
        <begin position="624"/>
        <end position="655"/>
    </location>
</feature>
<dbReference type="PANTHER" id="PTHR34568:SF5">
    <property type="entry name" value="RNA-BINDING (RRM_RBD_RNP MOTIFS) FAMILY PROTEIN"/>
    <property type="match status" value="1"/>
</dbReference>
<accession>A0A2G5E424</accession>
<dbReference type="PROSITE" id="PS50102">
    <property type="entry name" value="RRM"/>
    <property type="match status" value="1"/>
</dbReference>
<gene>
    <name evidence="4" type="ORF">AQUCO_01300899v1</name>
</gene>
<feature type="compositionally biased region" description="Polar residues" evidence="2">
    <location>
        <begin position="578"/>
        <end position="588"/>
    </location>
</feature>
<keyword evidence="1" id="KW-0694">RNA-binding</keyword>
<feature type="region of interest" description="Disordered" evidence="2">
    <location>
        <begin position="84"/>
        <end position="150"/>
    </location>
</feature>
<keyword evidence="5" id="KW-1185">Reference proteome</keyword>
<protein>
    <recommendedName>
        <fullName evidence="3">RRM domain-containing protein</fullName>
    </recommendedName>
</protein>
<dbReference type="InterPro" id="IPR058942">
    <property type="entry name" value="AT3G52170-like"/>
</dbReference>
<feature type="region of interest" description="Disordered" evidence="2">
    <location>
        <begin position="467"/>
        <end position="523"/>
    </location>
</feature>
<dbReference type="PANTHER" id="PTHR34568">
    <property type="entry name" value="RRM DOMAIN-CONTAINING PROTEIN"/>
    <property type="match status" value="1"/>
</dbReference>
<feature type="domain" description="RRM" evidence="3">
    <location>
        <begin position="780"/>
        <end position="865"/>
    </location>
</feature>
<dbReference type="SMART" id="SM00360">
    <property type="entry name" value="RRM"/>
    <property type="match status" value="2"/>
</dbReference>
<name>A0A2G5E424_AQUCA</name>